<evidence type="ECO:0000256" key="12">
    <source>
        <dbReference type="ARBA" id="ARBA00049499"/>
    </source>
</evidence>
<evidence type="ECO:0000313" key="18">
    <source>
        <dbReference type="Proteomes" id="UP000028837"/>
    </source>
</evidence>
<feature type="transmembrane region" description="Helical" evidence="15">
    <location>
        <begin position="258"/>
        <end position="275"/>
    </location>
</feature>
<keyword evidence="4" id="KW-0547">Nucleotide-binding</keyword>
<evidence type="ECO:0000259" key="16">
    <source>
        <dbReference type="SMART" id="SM00831"/>
    </source>
</evidence>
<comment type="subcellular location">
    <subcellularLocation>
        <location evidence="1">Cell membrane</location>
        <topology evidence="1">Multi-pass membrane protein</topology>
    </subcellularLocation>
</comment>
<comment type="caution">
    <text evidence="17">The sequence shown here is derived from an EMBL/GenBank/DDBJ whole genome shotgun (WGS) entry which is preliminary data.</text>
</comment>
<dbReference type="GO" id="GO:0005524">
    <property type="term" value="F:ATP binding"/>
    <property type="evidence" value="ECO:0007669"/>
    <property type="project" value="UniProtKB-KW"/>
</dbReference>
<dbReference type="GO" id="GO:0036376">
    <property type="term" value="P:sodium ion export across plasma membrane"/>
    <property type="evidence" value="ECO:0007669"/>
    <property type="project" value="TreeGrafter"/>
</dbReference>
<dbReference type="Proteomes" id="UP000028837">
    <property type="component" value="Unassembled WGS sequence"/>
</dbReference>
<dbReference type="Pfam" id="PF00122">
    <property type="entry name" value="E1-E2_ATPase"/>
    <property type="match status" value="1"/>
</dbReference>
<dbReference type="SMART" id="SM00831">
    <property type="entry name" value="Cation_ATPase_N"/>
    <property type="match status" value="1"/>
</dbReference>
<reference evidence="17 18" key="1">
    <citation type="submission" date="2014-02" db="EMBL/GenBank/DDBJ databases">
        <authorList>
            <person name="Sibley D."/>
            <person name="Venepally P."/>
            <person name="Karamycheva S."/>
            <person name="Hadjithomas M."/>
            <person name="Khan A."/>
            <person name="Brunk B."/>
            <person name="Roos D."/>
            <person name="Caler E."/>
            <person name="Lorenzi H."/>
        </authorList>
    </citation>
    <scope>NUCLEOTIDE SEQUENCE [LARGE SCALE GENOMIC DNA]</scope>
    <source>
        <strain evidence="17 18">GAB2-2007-GAL-DOM2</strain>
    </source>
</reference>
<dbReference type="GO" id="GO:0005391">
    <property type="term" value="F:P-type sodium:potassium-exchanging transporter activity"/>
    <property type="evidence" value="ECO:0007669"/>
    <property type="project" value="TreeGrafter"/>
</dbReference>
<evidence type="ECO:0000256" key="9">
    <source>
        <dbReference type="ARBA" id="ARBA00023136"/>
    </source>
</evidence>
<evidence type="ECO:0000256" key="8">
    <source>
        <dbReference type="ARBA" id="ARBA00023053"/>
    </source>
</evidence>
<evidence type="ECO:0000256" key="13">
    <source>
        <dbReference type="ARBA" id="ARBA00067200"/>
    </source>
</evidence>
<keyword evidence="8" id="KW-0915">Sodium</keyword>
<dbReference type="FunFam" id="3.40.50.1000:FF:000028">
    <property type="entry name" value="Calcium-transporting P-type ATPase, putative"/>
    <property type="match status" value="1"/>
</dbReference>
<feature type="transmembrane region" description="Helical" evidence="15">
    <location>
        <begin position="418"/>
        <end position="442"/>
    </location>
</feature>
<dbReference type="SUPFAM" id="SSF81665">
    <property type="entry name" value="Calcium ATPase, transmembrane domain M"/>
    <property type="match status" value="1"/>
</dbReference>
<protein>
    <recommendedName>
        <fullName evidence="13">P-type sodium-transporting ATPase4</fullName>
        <ecNumber evidence="11">7.2.2.3</ecNumber>
    </recommendedName>
</protein>
<evidence type="ECO:0000256" key="6">
    <source>
        <dbReference type="ARBA" id="ARBA00022967"/>
    </source>
</evidence>
<feature type="transmembrane region" description="Helical" evidence="15">
    <location>
        <begin position="229"/>
        <end position="252"/>
    </location>
</feature>
<dbReference type="InterPro" id="IPR044492">
    <property type="entry name" value="P_typ_ATPase_HD_dom"/>
</dbReference>
<dbReference type="InterPro" id="IPR036412">
    <property type="entry name" value="HAD-like_sf"/>
</dbReference>
<evidence type="ECO:0000256" key="2">
    <source>
        <dbReference type="ARBA" id="ARBA00022475"/>
    </source>
</evidence>
<dbReference type="InterPro" id="IPR023299">
    <property type="entry name" value="ATPase_P-typ_cyto_dom_N"/>
</dbReference>
<dbReference type="SFLD" id="SFLDF00027">
    <property type="entry name" value="p-type_atpase"/>
    <property type="match status" value="1"/>
</dbReference>
<dbReference type="InterPro" id="IPR018303">
    <property type="entry name" value="ATPase_P-typ_P_site"/>
</dbReference>
<dbReference type="EMBL" id="AHZU02001230">
    <property type="protein sequence ID" value="KFG34625.1"/>
    <property type="molecule type" value="Genomic_DNA"/>
</dbReference>
<dbReference type="InterPro" id="IPR008250">
    <property type="entry name" value="ATPase_P-typ_transduc_dom_A_sf"/>
</dbReference>
<proteinExistence type="predicted"/>
<keyword evidence="10" id="KW-0739">Sodium transport</keyword>
<feature type="compositionally biased region" description="Basic and acidic residues" evidence="14">
    <location>
        <begin position="55"/>
        <end position="69"/>
    </location>
</feature>
<feature type="transmembrane region" description="Helical" evidence="15">
    <location>
        <begin position="985"/>
        <end position="1008"/>
    </location>
</feature>
<keyword evidence="7 15" id="KW-1133">Transmembrane helix</keyword>
<evidence type="ECO:0000256" key="14">
    <source>
        <dbReference type="SAM" id="MobiDB-lite"/>
    </source>
</evidence>
<dbReference type="InterPro" id="IPR023214">
    <property type="entry name" value="HAD_sf"/>
</dbReference>
<organism evidence="17 18">
    <name type="scientific">Toxoplasma gondii GAB2-2007-GAL-DOM2</name>
    <dbReference type="NCBI Taxonomy" id="1130820"/>
    <lineage>
        <taxon>Eukaryota</taxon>
        <taxon>Sar</taxon>
        <taxon>Alveolata</taxon>
        <taxon>Apicomplexa</taxon>
        <taxon>Conoidasida</taxon>
        <taxon>Coccidia</taxon>
        <taxon>Eucoccidiorida</taxon>
        <taxon>Eimeriorina</taxon>
        <taxon>Sarcocystidae</taxon>
        <taxon>Toxoplasma</taxon>
    </lineage>
</organism>
<evidence type="ECO:0000256" key="3">
    <source>
        <dbReference type="ARBA" id="ARBA00022692"/>
    </source>
</evidence>
<keyword evidence="17" id="KW-0378">Hydrolase</keyword>
<evidence type="ECO:0000256" key="5">
    <source>
        <dbReference type="ARBA" id="ARBA00022840"/>
    </source>
</evidence>
<name>A0A086JR57_TOXGO</name>
<dbReference type="InterPro" id="IPR006068">
    <property type="entry name" value="ATPase_P-typ_cation-transptr_C"/>
</dbReference>
<dbReference type="VEuPathDB" id="ToxoDB:TGDOM2_278660"/>
<evidence type="ECO:0000256" key="4">
    <source>
        <dbReference type="ARBA" id="ARBA00022741"/>
    </source>
</evidence>
<dbReference type="SUPFAM" id="SSF81660">
    <property type="entry name" value="Metal cation-transporting ATPase, ATP-binding domain N"/>
    <property type="match status" value="1"/>
</dbReference>
<dbReference type="GO" id="GO:1990573">
    <property type="term" value="P:potassium ion import across plasma membrane"/>
    <property type="evidence" value="ECO:0007669"/>
    <property type="project" value="TreeGrafter"/>
</dbReference>
<dbReference type="Pfam" id="PF00690">
    <property type="entry name" value="Cation_ATPase_N"/>
    <property type="match status" value="1"/>
</dbReference>
<dbReference type="GO" id="GO:0005886">
    <property type="term" value="C:plasma membrane"/>
    <property type="evidence" value="ECO:0007669"/>
    <property type="project" value="UniProtKB-SubCell"/>
</dbReference>
<keyword evidence="10" id="KW-0406">Ion transport</keyword>
<dbReference type="SUPFAM" id="SSF56784">
    <property type="entry name" value="HAD-like"/>
    <property type="match status" value="1"/>
</dbReference>
<dbReference type="Gene3D" id="3.40.50.1000">
    <property type="entry name" value="HAD superfamily/HAD-like"/>
    <property type="match status" value="1"/>
</dbReference>
<dbReference type="PRINTS" id="PR00119">
    <property type="entry name" value="CATATPASE"/>
</dbReference>
<dbReference type="Gene3D" id="1.20.1110.10">
    <property type="entry name" value="Calcium-transporting ATPase, transmembrane domain"/>
    <property type="match status" value="2"/>
</dbReference>
<dbReference type="InterPro" id="IPR059000">
    <property type="entry name" value="ATPase_P-type_domA"/>
</dbReference>
<sequence length="1338" mass="144663">MAARASADKLSTAGEDPAAPVAQVAPDTSSSADGGPSNGASEPGKVGSQPVAAGAEEKVAGHDGESPRRDSHHLRRFSSKRESTVGGSGTGHSQLGKSISSVSQMHRDEHARLLPASSSMSLAPGMGYENVETEVIDRLSKSHVSLKELVETARQSDPEAFRMAVTLTEQSHPTSGKNRFASLPIEELAKEFGLKDMSTGLTEEQVLENRRRYGPNVLEKDKSEPVWKIFIQQFLSPVVLLLLVAAIASLALQEWVEGAAIFIIVTLNASLATYMEKSASNALAKLASMAAPGCVVVREGKAQTVGAVDVVPGDIVLLSTGNSVAADMRCIESVELKTNEALLTGESEDISKTLRAKDYDTPFATNLCFASTIVTNGSGRGLVFATGMETQVGRIAQQLKKAGEGSRLTPLQRGLNRLGGMIGLIAICVLIIVVVVAILTGYRDPAHPDADPVFTIVLVAVGFAVSSIPEGLPMVVTICLSLGARDMVKRKANVRKLPAVETLGCCSVICSDKTGTLTEGKMTAVRLVTVCRNGKVVDADGLTKSFGFYPTKGFDPNGGIFDYNALDEKTKSNLMLQYRDGAFQDFDTVCYNYGNPANKDPTTKLVRSVMLSGYLNSHATTLSRDPDTNRWLAKGNMSEGAIVVGAAKARFGETVAGQEMCGMHDAKTDFPRVQELEVPFNSSRKMMMTVHQLPAVNYFGDICLNNTTGTKYTHCAIVKGAPDRVLQHVRYTVREGISGPSVEWEKQMTPDEIMKVEAVNLELSEQALRVLALTFRPLTDADVAALRRQAGADERLKFALGETREELVLLGVIGSVDPPRVGVREAIDRCGEAGIRVIMITGDQRPTAVAIAKDIGLLTSQDDPEQQSIQCSGLHVDDDPMNEHLPEEELDEIIARVKVFSRAQPEDKIAIVEALKRQGHTVAMTGDGVNDAPALKAADIGVAMGIAGTDVAKGASEMVLLDDNFVTIVAAVEEGRKIYSNIQKFVCFLLGTNIGEIIYLTIAIAASMPLPLEALQVLFLNLMSDGCPAVALAKEPSDDENMKIPPRPRKQPIMTRDWWLYGNLPHTIFEAGCVLMSLALGLYLCTGVVQLNPLHEQCSYFTATQLSHNKDIDYRYFCRSFEYRVTQDYTGWVTHIDFWNPKTGKMEQVLGALAGKHPNVTVQTPGLAKYIVEAMSGGCPEDVDTDSETGFCMPKAGTKVSSATDTPKGSAPKDYFDVSARGAKMGRTCSFITAVWCEMLRAYTVRTWQWFFLVFNRNPWMHLACSISATLTSLLTIVPGIQSAFSTCALPWYLYLFAIGCGFVNLILDELIPKPLYRLKKAREARAALTSKAPAIMA</sequence>
<dbReference type="SFLD" id="SFLDG00002">
    <property type="entry name" value="C1.7:_P-type_atpase_like"/>
    <property type="match status" value="1"/>
</dbReference>
<feature type="transmembrane region" description="Helical" evidence="15">
    <location>
        <begin position="1293"/>
        <end position="1312"/>
    </location>
</feature>
<dbReference type="SUPFAM" id="SSF81653">
    <property type="entry name" value="Calcium ATPase, transduction domain A"/>
    <property type="match status" value="1"/>
</dbReference>
<gene>
    <name evidence="17" type="ORF">TGDOM2_278660</name>
</gene>
<dbReference type="PANTHER" id="PTHR43294:SF21">
    <property type="entry name" value="CATION TRANSPORTING ATPASE"/>
    <property type="match status" value="1"/>
</dbReference>
<dbReference type="GO" id="GO:1902600">
    <property type="term" value="P:proton transmembrane transport"/>
    <property type="evidence" value="ECO:0007669"/>
    <property type="project" value="TreeGrafter"/>
</dbReference>
<feature type="transmembrane region" description="Helical" evidence="15">
    <location>
        <begin position="454"/>
        <end position="482"/>
    </location>
</feature>
<comment type="catalytic activity">
    <reaction evidence="12">
        <text>Na(+)(in) + ATP + H2O = Na(+)(out) + ADP + phosphate + H(+)</text>
        <dbReference type="Rhea" id="RHEA:14633"/>
        <dbReference type="ChEBI" id="CHEBI:15377"/>
        <dbReference type="ChEBI" id="CHEBI:15378"/>
        <dbReference type="ChEBI" id="CHEBI:29101"/>
        <dbReference type="ChEBI" id="CHEBI:30616"/>
        <dbReference type="ChEBI" id="CHEBI:43474"/>
        <dbReference type="ChEBI" id="CHEBI:456216"/>
        <dbReference type="EC" id="7.2.2.3"/>
    </reaction>
    <physiologicalReaction direction="left-to-right" evidence="12">
        <dbReference type="Rhea" id="RHEA:14634"/>
    </physiologicalReaction>
</comment>
<dbReference type="GO" id="GO:0006883">
    <property type="term" value="P:intracellular sodium ion homeostasis"/>
    <property type="evidence" value="ECO:0007669"/>
    <property type="project" value="TreeGrafter"/>
</dbReference>
<keyword evidence="3 15" id="KW-0812">Transmembrane</keyword>
<keyword evidence="6" id="KW-1278">Translocase</keyword>
<feature type="domain" description="Cation-transporting P-type ATPase N-terminal" evidence="16">
    <location>
        <begin position="179"/>
        <end position="254"/>
    </location>
</feature>
<dbReference type="OrthoDB" id="116380at2759"/>
<feature type="transmembrane region" description="Helical" evidence="15">
    <location>
        <begin position="1260"/>
        <end position="1281"/>
    </location>
</feature>
<dbReference type="InterPro" id="IPR004014">
    <property type="entry name" value="ATPase_P-typ_cation-transptr_N"/>
</dbReference>
<dbReference type="SFLD" id="SFLDS00003">
    <property type="entry name" value="Haloacid_Dehalogenase"/>
    <property type="match status" value="1"/>
</dbReference>
<feature type="region of interest" description="Disordered" evidence="14">
    <location>
        <begin position="1"/>
        <end position="106"/>
    </location>
</feature>
<dbReference type="FunFam" id="3.40.50.1000:FF:000001">
    <property type="entry name" value="Phospholipid-transporting ATPase IC"/>
    <property type="match status" value="1"/>
</dbReference>
<evidence type="ECO:0000313" key="17">
    <source>
        <dbReference type="EMBL" id="KFG34625.1"/>
    </source>
</evidence>
<dbReference type="EC" id="7.2.2.3" evidence="11"/>
<dbReference type="PROSITE" id="PS00154">
    <property type="entry name" value="ATPASE_E1_E2"/>
    <property type="match status" value="1"/>
</dbReference>
<feature type="compositionally biased region" description="Low complexity" evidence="14">
    <location>
        <begin position="17"/>
        <end position="26"/>
    </location>
</feature>
<dbReference type="InterPro" id="IPR001757">
    <property type="entry name" value="P_typ_ATPase"/>
</dbReference>
<dbReference type="PANTHER" id="PTHR43294">
    <property type="entry name" value="SODIUM/POTASSIUM-TRANSPORTING ATPASE SUBUNIT ALPHA"/>
    <property type="match status" value="1"/>
</dbReference>
<evidence type="ECO:0000256" key="11">
    <source>
        <dbReference type="ARBA" id="ARBA00035029"/>
    </source>
</evidence>
<keyword evidence="2" id="KW-1003">Cell membrane</keyword>
<dbReference type="InterPro" id="IPR023298">
    <property type="entry name" value="ATPase_P-typ_TM_dom_sf"/>
</dbReference>
<dbReference type="Pfam" id="PF00689">
    <property type="entry name" value="Cation_ATPase_C"/>
    <property type="match status" value="1"/>
</dbReference>
<keyword evidence="9 15" id="KW-0472">Membrane</keyword>
<dbReference type="Gene3D" id="2.70.150.10">
    <property type="entry name" value="Calcium-transporting ATPase, cytoplasmic transduction domain A"/>
    <property type="match status" value="1"/>
</dbReference>
<feature type="transmembrane region" description="Helical" evidence="15">
    <location>
        <begin position="1068"/>
        <end position="1089"/>
    </location>
</feature>
<keyword evidence="5" id="KW-0067">ATP-binding</keyword>
<keyword evidence="10" id="KW-0813">Transport</keyword>
<dbReference type="GO" id="GO:0016887">
    <property type="term" value="F:ATP hydrolysis activity"/>
    <property type="evidence" value="ECO:0007669"/>
    <property type="project" value="InterPro"/>
</dbReference>
<dbReference type="InterPro" id="IPR050510">
    <property type="entry name" value="Cation_transp_ATPase_P-type"/>
</dbReference>
<dbReference type="NCBIfam" id="TIGR01494">
    <property type="entry name" value="ATPase_P-type"/>
    <property type="match status" value="2"/>
</dbReference>
<accession>A0A086JR57</accession>
<dbReference type="Pfam" id="PF13246">
    <property type="entry name" value="Cation_ATPase"/>
    <property type="match status" value="1"/>
</dbReference>
<dbReference type="SMR" id="A0A086JR57"/>
<evidence type="ECO:0000256" key="10">
    <source>
        <dbReference type="ARBA" id="ARBA00023201"/>
    </source>
</evidence>
<feature type="compositionally biased region" description="Polar residues" evidence="14">
    <location>
        <begin position="91"/>
        <end position="104"/>
    </location>
</feature>
<dbReference type="GO" id="GO:0030007">
    <property type="term" value="P:intracellular potassium ion homeostasis"/>
    <property type="evidence" value="ECO:0007669"/>
    <property type="project" value="TreeGrafter"/>
</dbReference>
<evidence type="ECO:0000256" key="15">
    <source>
        <dbReference type="SAM" id="Phobius"/>
    </source>
</evidence>
<evidence type="ECO:0000256" key="7">
    <source>
        <dbReference type="ARBA" id="ARBA00022989"/>
    </source>
</evidence>
<evidence type="ECO:0000256" key="1">
    <source>
        <dbReference type="ARBA" id="ARBA00004651"/>
    </source>
</evidence>
<dbReference type="Gene3D" id="3.40.1110.10">
    <property type="entry name" value="Calcium-transporting ATPase, cytoplasmic domain N"/>
    <property type="match status" value="1"/>
</dbReference>